<dbReference type="Pfam" id="PF01928">
    <property type="entry name" value="CYTH"/>
    <property type="match status" value="1"/>
</dbReference>
<gene>
    <name evidence="2" type="ORF">LMS43_14240</name>
</gene>
<dbReference type="PANTHER" id="PTHR39569:SF1">
    <property type="entry name" value="INORGANIC TRIPHOSPHATASE"/>
    <property type="match status" value="1"/>
</dbReference>
<dbReference type="RefSeq" id="WP_266123332.1">
    <property type="nucleotide sequence ID" value="NZ_JAJHNU010000004.1"/>
</dbReference>
<evidence type="ECO:0000259" key="1">
    <source>
        <dbReference type="PROSITE" id="PS51707"/>
    </source>
</evidence>
<evidence type="ECO:0000313" key="3">
    <source>
        <dbReference type="Proteomes" id="UP001168613"/>
    </source>
</evidence>
<reference evidence="2" key="1">
    <citation type="submission" date="2021-11" db="EMBL/GenBank/DDBJ databases">
        <title>Draft genome sequence of Alcaligenes endophyticus type strain CCUG 75668T.</title>
        <authorList>
            <person name="Salva-Serra F."/>
            <person name="Duran R.E."/>
            <person name="Seeger M."/>
            <person name="Moore E.R.B."/>
            <person name="Jaen-Luchoro D."/>
        </authorList>
    </citation>
    <scope>NUCLEOTIDE SEQUENCE</scope>
    <source>
        <strain evidence="2">CCUG 75668</strain>
    </source>
</reference>
<dbReference type="InterPro" id="IPR023577">
    <property type="entry name" value="CYTH_domain"/>
</dbReference>
<feature type="domain" description="CYTH" evidence="1">
    <location>
        <begin position="1"/>
        <end position="200"/>
    </location>
</feature>
<dbReference type="Pfam" id="PF05235">
    <property type="entry name" value="CHAD"/>
    <property type="match status" value="1"/>
</dbReference>
<keyword evidence="3" id="KW-1185">Reference proteome</keyword>
<dbReference type="CDD" id="cd07756">
    <property type="entry name" value="CYTH-like_Pase_CHAD"/>
    <property type="match status" value="1"/>
</dbReference>
<sequence length="509" mass="57918">MLERELKFFVPQGAREHLDQAYSAVQTGVISLKAIYFDTPERHLAKANIALRLRLEGEQWVQTIKMPGPDSLTRLELNHNRPEPTLDLSLYSAPHLASVIAEHGQFIHARYETRVTRRLALIQTPQGDELEMAWDTGQIIAGNLSYAVNELEVELIKGSALAMFKVGEQWQYKHKLILELRSKSERGDALAQLYAKRQKSLRPETLDTTNATQLLSRKAFQLGKSHTVKSADPETFYRQAAALSLEQVIRNASLLAGLDDLRPNLELQAEYLAAMRVGLRRLRSCRKLYKPWLSQAELQSDKQLHYYFGLFGYARDYDMVLLEVTPLLLKAGMPGPAPEHAQPPSTQSAVSLASAAEFQSLLLRSLQELLIGAPIHTNPGHPLDIEHRLTRWFTAIQLGSERFDKLNPEKQHVLRNRIKTMRYCLEFSQAAAPTLCKLLRHCQHSIGHMTDMDVALAWYAKHALSPKQASFAQQWLSKARHSRQTKAQQALKALVAYELRHHHEQLRHL</sequence>
<dbReference type="PROSITE" id="PS51707">
    <property type="entry name" value="CYTH"/>
    <property type="match status" value="1"/>
</dbReference>
<dbReference type="InterPro" id="IPR007899">
    <property type="entry name" value="CHAD_dom"/>
</dbReference>
<dbReference type="Gene3D" id="1.40.20.10">
    <property type="entry name" value="CHAD domain"/>
    <property type="match status" value="1"/>
</dbReference>
<dbReference type="SMART" id="SM00880">
    <property type="entry name" value="CHAD"/>
    <property type="match status" value="1"/>
</dbReference>
<dbReference type="Gene3D" id="2.40.320.10">
    <property type="entry name" value="Hypothetical Protein Pfu-838710-001"/>
    <property type="match status" value="1"/>
</dbReference>
<name>A0ABT8EMC0_9BURK</name>
<protein>
    <submittedName>
        <fullName evidence="2">CYTH and CHAD domain-containing protein</fullName>
    </submittedName>
</protein>
<dbReference type="PANTHER" id="PTHR39569">
    <property type="entry name" value="INORGANIC TRIPHOSPHATASE"/>
    <property type="match status" value="1"/>
</dbReference>
<organism evidence="2 3">
    <name type="scientific">Alcaligenes endophyticus</name>
    <dbReference type="NCBI Taxonomy" id="1929088"/>
    <lineage>
        <taxon>Bacteria</taxon>
        <taxon>Pseudomonadati</taxon>
        <taxon>Pseudomonadota</taxon>
        <taxon>Betaproteobacteria</taxon>
        <taxon>Burkholderiales</taxon>
        <taxon>Alcaligenaceae</taxon>
        <taxon>Alcaligenes</taxon>
    </lineage>
</organism>
<dbReference type="SMART" id="SM01118">
    <property type="entry name" value="CYTH"/>
    <property type="match status" value="1"/>
</dbReference>
<dbReference type="SUPFAM" id="SSF55154">
    <property type="entry name" value="CYTH-like phosphatases"/>
    <property type="match status" value="1"/>
</dbReference>
<dbReference type="InterPro" id="IPR033469">
    <property type="entry name" value="CYTH-like_dom_sf"/>
</dbReference>
<evidence type="ECO:0000313" key="2">
    <source>
        <dbReference type="EMBL" id="MDN4122451.1"/>
    </source>
</evidence>
<comment type="caution">
    <text evidence="2">The sequence shown here is derived from an EMBL/GenBank/DDBJ whole genome shotgun (WGS) entry which is preliminary data.</text>
</comment>
<dbReference type="InterPro" id="IPR039013">
    <property type="entry name" value="YgiF"/>
</dbReference>
<dbReference type="Proteomes" id="UP001168613">
    <property type="component" value="Unassembled WGS sequence"/>
</dbReference>
<dbReference type="InterPro" id="IPR038186">
    <property type="entry name" value="CHAD_dom_sf"/>
</dbReference>
<accession>A0ABT8EMC0</accession>
<dbReference type="EMBL" id="JAJHNU010000004">
    <property type="protein sequence ID" value="MDN4122451.1"/>
    <property type="molecule type" value="Genomic_DNA"/>
</dbReference>
<proteinExistence type="predicted"/>